<evidence type="ECO:0000313" key="2">
    <source>
        <dbReference type="EMBL" id="MEQ2176535.1"/>
    </source>
</evidence>
<dbReference type="InterPro" id="IPR002710">
    <property type="entry name" value="Dilute_dom"/>
</dbReference>
<organism evidence="2 3">
    <name type="scientific">Goodea atripinnis</name>
    <dbReference type="NCBI Taxonomy" id="208336"/>
    <lineage>
        <taxon>Eukaryota</taxon>
        <taxon>Metazoa</taxon>
        <taxon>Chordata</taxon>
        <taxon>Craniata</taxon>
        <taxon>Vertebrata</taxon>
        <taxon>Euteleostomi</taxon>
        <taxon>Actinopterygii</taxon>
        <taxon>Neopterygii</taxon>
        <taxon>Teleostei</taxon>
        <taxon>Neoteleostei</taxon>
        <taxon>Acanthomorphata</taxon>
        <taxon>Ovalentaria</taxon>
        <taxon>Atherinomorphae</taxon>
        <taxon>Cyprinodontiformes</taxon>
        <taxon>Goodeidae</taxon>
        <taxon>Goodea</taxon>
    </lineage>
</organism>
<feature type="domain" description="Dilute" evidence="1">
    <location>
        <begin position="1"/>
        <end position="163"/>
    </location>
</feature>
<gene>
    <name evidence="2" type="ORF">GOODEAATRI_028980</name>
</gene>
<dbReference type="PANTHER" id="PTHR10398:SF2">
    <property type="entry name" value="AFADIN"/>
    <property type="match status" value="1"/>
</dbReference>
<dbReference type="Pfam" id="PF01843">
    <property type="entry name" value="DIL"/>
    <property type="match status" value="1"/>
</dbReference>
<proteinExistence type="predicted"/>
<comment type="caution">
    <text evidence="2">The sequence shown here is derived from an EMBL/GenBank/DDBJ whole genome shotgun (WGS) entry which is preliminary data.</text>
</comment>
<reference evidence="2 3" key="1">
    <citation type="submission" date="2021-06" db="EMBL/GenBank/DDBJ databases">
        <authorList>
            <person name="Palmer J.M."/>
        </authorList>
    </citation>
    <scope>NUCLEOTIDE SEQUENCE [LARGE SCALE GENOMIC DNA]</scope>
    <source>
        <strain evidence="2 3">GA_2019</strain>
        <tissue evidence="2">Muscle</tissue>
    </source>
</reference>
<name>A0ABV0NZ19_9TELE</name>
<dbReference type="InterPro" id="IPR028842">
    <property type="entry name" value="Afadin"/>
</dbReference>
<dbReference type="PROSITE" id="PS51126">
    <property type="entry name" value="DILUTE"/>
    <property type="match status" value="1"/>
</dbReference>
<dbReference type="Proteomes" id="UP001476798">
    <property type="component" value="Unassembled WGS sequence"/>
</dbReference>
<protein>
    <recommendedName>
        <fullName evidence="1">Dilute domain-containing protein</fullName>
    </recommendedName>
</protein>
<keyword evidence="3" id="KW-1185">Reference proteome</keyword>
<accession>A0ABV0NZ19</accession>
<dbReference type="PANTHER" id="PTHR10398">
    <property type="entry name" value="AFADIN"/>
    <property type="match status" value="1"/>
</dbReference>
<dbReference type="SMART" id="SM01132">
    <property type="entry name" value="DIL"/>
    <property type="match status" value="1"/>
</dbReference>
<evidence type="ECO:0000259" key="1">
    <source>
        <dbReference type="PROSITE" id="PS51126"/>
    </source>
</evidence>
<sequence length="216" mass="24367">MVLDTLMNAMSLLRRCRVNPALMIQLFSQLFHFISAWLFNQLMVPETNPPGLRSHYWGSALRQRLTPIEAWAERQGLELAADCHLGHIVQVFMLSPWMQGAKIVLPGLLLGDHTPDNEEVLSAGCKGHPEFLFQDLMDAVVKAAEASADNLIRSEGRELWLEESLDLLLPFLLPEGGYSCDTVRGIPQGLREFLEPICQKGGIFCFQIKELNYTIF</sequence>
<evidence type="ECO:0000313" key="3">
    <source>
        <dbReference type="Proteomes" id="UP001476798"/>
    </source>
</evidence>
<dbReference type="EMBL" id="JAHRIO010054133">
    <property type="protein sequence ID" value="MEQ2176535.1"/>
    <property type="molecule type" value="Genomic_DNA"/>
</dbReference>